<keyword evidence="3" id="KW-1185">Reference proteome</keyword>
<dbReference type="InterPro" id="IPR028994">
    <property type="entry name" value="Integrin_alpha_N"/>
</dbReference>
<keyword evidence="1" id="KW-0732">Signal</keyword>
<sequence length="223" mass="24285">MTDTDWDFEVADWNGDGAQDLFAIKHHGLSNHTEVHVLDGATSLSTYLGHYTTVFGQTDANWEFDVGDCNHDGTPDLLGVRRAGGTSGNVEVDILNGADDFSTVLQHSVTAISQTETQLDFNLVDWNRDSTLDLVVTKRNGTSNSTEVHVLSGATGFSEFLLHAGTALHQADGTWVFKLARRDETFLERLLDGGNGFDLVGIKRSGTANGPLPARKTNRKIPR</sequence>
<dbReference type="GO" id="GO:0016787">
    <property type="term" value="F:hydrolase activity"/>
    <property type="evidence" value="ECO:0007669"/>
    <property type="project" value="UniProtKB-KW"/>
</dbReference>
<protein>
    <submittedName>
        <fullName evidence="2">Integrin-like repeats domain fused to lysozyme, LYCV glycosyl hydrolase</fullName>
    </submittedName>
</protein>
<dbReference type="Pfam" id="PF13517">
    <property type="entry name" value="FG-GAP_3"/>
    <property type="match status" value="1"/>
</dbReference>
<name>S9R1M5_CYSF2</name>
<evidence type="ECO:0000313" key="2">
    <source>
        <dbReference type="EMBL" id="EPX62793.1"/>
    </source>
</evidence>
<dbReference type="EMBL" id="ANAH02000007">
    <property type="protein sequence ID" value="EPX62793.1"/>
    <property type="molecule type" value="Genomic_DNA"/>
</dbReference>
<organism evidence="2 3">
    <name type="scientific">Cystobacter fuscus (strain ATCC 25194 / DSM 2262 / NBRC 100088 / M29)</name>
    <dbReference type="NCBI Taxonomy" id="1242864"/>
    <lineage>
        <taxon>Bacteria</taxon>
        <taxon>Pseudomonadati</taxon>
        <taxon>Myxococcota</taxon>
        <taxon>Myxococcia</taxon>
        <taxon>Myxococcales</taxon>
        <taxon>Cystobacterineae</taxon>
        <taxon>Archangiaceae</taxon>
        <taxon>Cystobacter</taxon>
    </lineage>
</organism>
<dbReference type="eggNOG" id="COG3772">
    <property type="taxonomic scope" value="Bacteria"/>
</dbReference>
<evidence type="ECO:0000313" key="3">
    <source>
        <dbReference type="Proteomes" id="UP000011682"/>
    </source>
</evidence>
<comment type="caution">
    <text evidence="2">The sequence shown here is derived from an EMBL/GenBank/DDBJ whole genome shotgun (WGS) entry which is preliminary data.</text>
</comment>
<dbReference type="Proteomes" id="UP000011682">
    <property type="component" value="Unassembled WGS sequence"/>
</dbReference>
<accession>S9R1M5</accession>
<dbReference type="SUPFAM" id="SSF69318">
    <property type="entry name" value="Integrin alpha N-terminal domain"/>
    <property type="match status" value="1"/>
</dbReference>
<dbReference type="Gene3D" id="2.130.10.130">
    <property type="entry name" value="Integrin alpha, N-terminal"/>
    <property type="match status" value="1"/>
</dbReference>
<dbReference type="AlphaFoldDB" id="S9R1M5"/>
<gene>
    <name evidence="2" type="ORF">D187_008981</name>
</gene>
<dbReference type="InterPro" id="IPR013517">
    <property type="entry name" value="FG-GAP"/>
</dbReference>
<reference evidence="2" key="1">
    <citation type="submission" date="2013-05" db="EMBL/GenBank/DDBJ databases">
        <title>Genome assembly of Cystobacter fuscus DSM 2262.</title>
        <authorList>
            <person name="Sharma G."/>
            <person name="Khatri I."/>
            <person name="Kaur C."/>
            <person name="Mayilraj S."/>
            <person name="Subramanian S."/>
        </authorList>
    </citation>
    <scope>NUCLEOTIDE SEQUENCE [LARGE SCALE GENOMIC DNA]</scope>
    <source>
        <strain evidence="2">DSM 2262</strain>
    </source>
</reference>
<dbReference type="RefSeq" id="WP_002621700.1">
    <property type="nucleotide sequence ID" value="NZ_ANAH02000007.1"/>
</dbReference>
<proteinExistence type="predicted"/>
<dbReference type="GO" id="GO:0007229">
    <property type="term" value="P:integrin-mediated signaling pathway"/>
    <property type="evidence" value="ECO:0007669"/>
    <property type="project" value="UniProtKB-KW"/>
</dbReference>
<evidence type="ECO:0000256" key="1">
    <source>
        <dbReference type="ARBA" id="ARBA00022729"/>
    </source>
</evidence>